<dbReference type="EMBL" id="CP034346">
    <property type="protein sequence ID" value="AZS15901.1"/>
    <property type="molecule type" value="Genomic_DNA"/>
</dbReference>
<protein>
    <submittedName>
        <fullName evidence="1">Uncharacterized protein</fullName>
    </submittedName>
</protein>
<organism evidence="1 2">
    <name type="scientific">Paenibacillus lutimineralis</name>
    <dbReference type="NCBI Taxonomy" id="2707005"/>
    <lineage>
        <taxon>Bacteria</taxon>
        <taxon>Bacillati</taxon>
        <taxon>Bacillota</taxon>
        <taxon>Bacilli</taxon>
        <taxon>Bacillales</taxon>
        <taxon>Paenibacillaceae</taxon>
        <taxon>Paenibacillus</taxon>
    </lineage>
</organism>
<dbReference type="OrthoDB" id="1089802at2"/>
<evidence type="ECO:0000313" key="2">
    <source>
        <dbReference type="Proteomes" id="UP000270678"/>
    </source>
</evidence>
<name>A0A3S9V059_9BACL</name>
<dbReference type="RefSeq" id="WP_126999995.1">
    <property type="nucleotide sequence ID" value="NZ_CP034346.1"/>
</dbReference>
<gene>
    <name evidence="1" type="ORF">EI981_16630</name>
</gene>
<evidence type="ECO:0000313" key="1">
    <source>
        <dbReference type="EMBL" id="AZS15901.1"/>
    </source>
</evidence>
<reference evidence="2" key="1">
    <citation type="submission" date="2018-12" db="EMBL/GenBank/DDBJ databases">
        <title>Complete genome sequence of Paenibacillus sp. MBLB1234.</title>
        <authorList>
            <person name="Nam Y.-D."/>
            <person name="Kang J."/>
            <person name="Chung W.-H."/>
            <person name="Park Y.S."/>
        </authorList>
    </citation>
    <scope>NUCLEOTIDE SEQUENCE [LARGE SCALE GENOMIC DNA]</scope>
    <source>
        <strain evidence="2">MBLB1234</strain>
    </source>
</reference>
<dbReference type="KEGG" id="plut:EI981_16630"/>
<proteinExistence type="predicted"/>
<keyword evidence="2" id="KW-1185">Reference proteome</keyword>
<sequence>MNQYVEAFLDDVWSQIIPVYERESKRIQELKNRSRLQAGVNDYFKVSWKNEQQGGGYGTIYIDLYEPFDWSDSSYTVEAGSYIEGLLEMKDEALLEELYSALRAQVEETFQSDRYGSRFFDYRMELILELERGSAAQHRQEVLINEHKLQVLKQELAAFIQSKVLAELPVRPNEDDEFFFARHLLNPQFFAQKSDIIDPLIQRLNDKHRANRSRLEQWSYQYTSALREWAEKQFLERYFDRTGNFGHEWLLKEGAKASLPNADAIEFFLYAALQIGRKKPDTRKEYLELAKQLGSEQAANYLQQGSGRYESMRQGSLFQGKANDILQTIDIRIASEEEAAYREALDYVISLLEQGFPKGYKLTLRSKAKNYLPVKKLAKSQQHQFFANCVQYPDLFPRVAKYVEAALEEFAWYGDVEPGEKSAMPGTYAVFGLGLYSEVYYPLVQRYMELVDTEHQSVQDGYAEAFVEAHGLSVQQMPVLISILLGGNESAGAVKNIVIDSLELADALVHELAAKEDYQREYVLYRIFGSRSKLAQRAKKETSPLKDKLQILLAWMR</sequence>
<dbReference type="Pfam" id="PF19635">
    <property type="entry name" value="DUF6138"/>
    <property type="match status" value="1"/>
</dbReference>
<dbReference type="Proteomes" id="UP000270678">
    <property type="component" value="Chromosome"/>
</dbReference>
<accession>A0A3S9V059</accession>
<dbReference type="InterPro" id="IPR046136">
    <property type="entry name" value="DUF6138"/>
</dbReference>
<dbReference type="AlphaFoldDB" id="A0A3S9V059"/>